<organism evidence="1 2">
    <name type="scientific">Micromonospora polyrhachis</name>
    <dbReference type="NCBI Taxonomy" id="1282883"/>
    <lineage>
        <taxon>Bacteria</taxon>
        <taxon>Bacillati</taxon>
        <taxon>Actinomycetota</taxon>
        <taxon>Actinomycetes</taxon>
        <taxon>Micromonosporales</taxon>
        <taxon>Micromonosporaceae</taxon>
        <taxon>Micromonospora</taxon>
    </lineage>
</organism>
<name>A0A7W7SVZ0_9ACTN</name>
<dbReference type="EMBL" id="JACHJW010000001">
    <property type="protein sequence ID" value="MBB4961929.1"/>
    <property type="molecule type" value="Genomic_DNA"/>
</dbReference>
<gene>
    <name evidence="1" type="ORF">FHR38_005662</name>
</gene>
<protein>
    <submittedName>
        <fullName evidence="1">Uncharacterized protein</fullName>
    </submittedName>
</protein>
<dbReference type="Proteomes" id="UP000578819">
    <property type="component" value="Unassembled WGS sequence"/>
</dbReference>
<keyword evidence="2" id="KW-1185">Reference proteome</keyword>
<accession>A0A7W7SVZ0</accession>
<dbReference type="AlphaFoldDB" id="A0A7W7SVZ0"/>
<proteinExistence type="predicted"/>
<evidence type="ECO:0000313" key="2">
    <source>
        <dbReference type="Proteomes" id="UP000578819"/>
    </source>
</evidence>
<sequence length="33" mass="3549">MRTGATVIHRRCADVLPPEPDGVLMLAGVEQES</sequence>
<reference evidence="1 2" key="1">
    <citation type="submission" date="2020-08" db="EMBL/GenBank/DDBJ databases">
        <title>Sequencing the genomes of 1000 actinobacteria strains.</title>
        <authorList>
            <person name="Klenk H.-P."/>
        </authorList>
    </citation>
    <scope>NUCLEOTIDE SEQUENCE [LARGE SCALE GENOMIC DNA]</scope>
    <source>
        <strain evidence="1 2">DSM 45886</strain>
    </source>
</reference>
<evidence type="ECO:0000313" key="1">
    <source>
        <dbReference type="EMBL" id="MBB4961929.1"/>
    </source>
</evidence>
<comment type="caution">
    <text evidence="1">The sequence shown here is derived from an EMBL/GenBank/DDBJ whole genome shotgun (WGS) entry which is preliminary data.</text>
</comment>